<dbReference type="EMBL" id="CP092423">
    <property type="protein sequence ID" value="ULP44306.1"/>
    <property type="molecule type" value="Genomic_DNA"/>
</dbReference>
<dbReference type="InterPro" id="IPR042226">
    <property type="entry name" value="eFR1_2_sf"/>
</dbReference>
<sequence>MRSERLRGLVKAEGPFASVYFDDSHDTAGAVEQLDAKWHEIRKHLENTGAGTELIATLGDAVRNHRPAVGRRGRALIATSDHVLIDEPLSSPPPSTVVRFSDYPYLLPLIEGEMRRPVYVFATVHHTGADISLYDGTTVTSTRVDGAGYPVHKPATAGWNGYGDFQHRTDEAVRMNCRAIAEQLTRLVDEANAEVVFVSGPVPARADLLAELPERVAERVAQLHGGAQQGRADVAEIDEAISAEFARRHGLEMTAIAGRFEAELGRGSGLAAQGLAAVCTALRDGDIDTLIVGELADAVVVTGQALTTVAPDADALSDLGEPVERIARADEALPFSALAVGASVVRADNRIAPADGVAALLRYAATDRLATPQP</sequence>
<proteinExistence type="predicted"/>
<dbReference type="RefSeq" id="WP_239722776.1">
    <property type="nucleotide sequence ID" value="NZ_CP092423.2"/>
</dbReference>
<dbReference type="Gene3D" id="3.30.420.60">
    <property type="entry name" value="eRF1 domain 2"/>
    <property type="match status" value="1"/>
</dbReference>
<evidence type="ECO:0008006" key="3">
    <source>
        <dbReference type="Google" id="ProtNLM"/>
    </source>
</evidence>
<accession>A0ABY3UXK2</accession>
<dbReference type="InterPro" id="IPR040701">
    <property type="entry name" value="Bact_RF_family2"/>
</dbReference>
<dbReference type="Gene3D" id="3.30.1330.30">
    <property type="match status" value="1"/>
</dbReference>
<organism evidence="1 2">
    <name type="scientific">Mycobacterium lentiflavum</name>
    <dbReference type="NCBI Taxonomy" id="141349"/>
    <lineage>
        <taxon>Bacteria</taxon>
        <taxon>Bacillati</taxon>
        <taxon>Actinomycetota</taxon>
        <taxon>Actinomycetes</taxon>
        <taxon>Mycobacteriales</taxon>
        <taxon>Mycobacteriaceae</taxon>
        <taxon>Mycobacterium</taxon>
        <taxon>Mycobacterium simiae complex</taxon>
    </lineage>
</organism>
<protein>
    <recommendedName>
        <fullName evidence="3">Peptide chain release factor 1 (ERF1)</fullName>
    </recommendedName>
</protein>
<reference evidence="1" key="1">
    <citation type="submission" date="2022-08" db="EMBL/GenBank/DDBJ databases">
        <title>Complete genome sequence of 14 non-tuberculosis mycobacteria type-strains.</title>
        <authorList>
            <person name="Igarashi Y."/>
            <person name="Osugi A."/>
            <person name="Mitarai S."/>
        </authorList>
    </citation>
    <scope>NUCLEOTIDE SEQUENCE</scope>
    <source>
        <strain evidence="1">ATCC 51985</strain>
    </source>
</reference>
<dbReference type="InterPro" id="IPR029064">
    <property type="entry name" value="Ribosomal_eL30-like_sf"/>
</dbReference>
<name>A0ABY3UXK2_MYCLN</name>
<evidence type="ECO:0000313" key="2">
    <source>
        <dbReference type="Proteomes" id="UP001055171"/>
    </source>
</evidence>
<dbReference type="Pfam" id="PF18844">
    <property type="entry name" value="baeRF_family2"/>
    <property type="match status" value="1"/>
</dbReference>
<evidence type="ECO:0000313" key="1">
    <source>
        <dbReference type="EMBL" id="ULP44306.1"/>
    </source>
</evidence>
<dbReference type="Proteomes" id="UP001055171">
    <property type="component" value="Chromosome"/>
</dbReference>
<gene>
    <name evidence="1" type="ORF">MJO58_10445</name>
</gene>
<keyword evidence="2" id="KW-1185">Reference proteome</keyword>